<comment type="similarity">
    <text evidence="2">Belongs to the HpcH/HpaI aldolase family.</text>
</comment>
<accession>A0A512DNE1</accession>
<dbReference type="InterPro" id="IPR011206">
    <property type="entry name" value="Citrate_lyase_beta/mcl1/mcl2"/>
</dbReference>
<evidence type="ECO:0000256" key="2">
    <source>
        <dbReference type="ARBA" id="ARBA00005568"/>
    </source>
</evidence>
<organism evidence="8 9">
    <name type="scientific">Skermanella aerolata</name>
    <dbReference type="NCBI Taxonomy" id="393310"/>
    <lineage>
        <taxon>Bacteria</taxon>
        <taxon>Pseudomonadati</taxon>
        <taxon>Pseudomonadota</taxon>
        <taxon>Alphaproteobacteria</taxon>
        <taxon>Rhodospirillales</taxon>
        <taxon>Azospirillaceae</taxon>
        <taxon>Skermanella</taxon>
    </lineage>
</organism>
<dbReference type="InterPro" id="IPR015813">
    <property type="entry name" value="Pyrv/PenolPyrv_kinase-like_dom"/>
</dbReference>
<dbReference type="PANTHER" id="PTHR32308">
    <property type="entry name" value="LYASE BETA SUBUNIT, PUTATIVE (AFU_ORTHOLOGUE AFUA_4G13030)-RELATED"/>
    <property type="match status" value="1"/>
</dbReference>
<comment type="caution">
    <text evidence="8">The sequence shown here is derived from an EMBL/GenBank/DDBJ whole genome shotgun (WGS) entry which is preliminary data.</text>
</comment>
<evidence type="ECO:0000259" key="7">
    <source>
        <dbReference type="Pfam" id="PF03328"/>
    </source>
</evidence>
<dbReference type="OrthoDB" id="9800547at2"/>
<dbReference type="GO" id="GO:0006107">
    <property type="term" value="P:oxaloacetate metabolic process"/>
    <property type="evidence" value="ECO:0007669"/>
    <property type="project" value="TreeGrafter"/>
</dbReference>
<feature type="binding site" evidence="5">
    <location>
        <position position="128"/>
    </location>
    <ligand>
        <name>substrate</name>
    </ligand>
</feature>
<dbReference type="PIRSF" id="PIRSF015582">
    <property type="entry name" value="Cit_lyase_B"/>
    <property type="match status" value="1"/>
</dbReference>
<dbReference type="PANTHER" id="PTHR32308:SF0">
    <property type="entry name" value="HPCH_HPAI ALDOLASE_CITRATE LYASE DOMAIN-CONTAINING PROTEIN"/>
    <property type="match status" value="1"/>
</dbReference>
<evidence type="ECO:0000313" key="9">
    <source>
        <dbReference type="Proteomes" id="UP000321523"/>
    </source>
</evidence>
<dbReference type="AlphaFoldDB" id="A0A512DNE1"/>
<dbReference type="RefSeq" id="WP_044430833.1">
    <property type="nucleotide sequence ID" value="NZ_BJYZ01000008.1"/>
</dbReference>
<dbReference type="EMBL" id="BJYZ01000008">
    <property type="protein sequence ID" value="GEO38002.1"/>
    <property type="molecule type" value="Genomic_DNA"/>
</dbReference>
<keyword evidence="8" id="KW-0456">Lyase</keyword>
<dbReference type="Pfam" id="PF03328">
    <property type="entry name" value="HpcH_HpaI"/>
    <property type="match status" value="1"/>
</dbReference>
<dbReference type="Gene3D" id="3.20.20.60">
    <property type="entry name" value="Phosphoenolpyruvate-binding domains"/>
    <property type="match status" value="1"/>
</dbReference>
<protein>
    <submittedName>
        <fullName evidence="8">Citrate lyase subunit beta</fullName>
    </submittedName>
</protein>
<gene>
    <name evidence="8" type="ORF">SAE02_21500</name>
</gene>
<dbReference type="SUPFAM" id="SSF51621">
    <property type="entry name" value="Phosphoenolpyruvate/pyruvate domain"/>
    <property type="match status" value="1"/>
</dbReference>
<evidence type="ECO:0000256" key="3">
    <source>
        <dbReference type="ARBA" id="ARBA00022723"/>
    </source>
</evidence>
<proteinExistence type="inferred from homology"/>
<dbReference type="InterPro" id="IPR040442">
    <property type="entry name" value="Pyrv_kinase-like_dom_sf"/>
</dbReference>
<keyword evidence="9" id="KW-1185">Reference proteome</keyword>
<dbReference type="GO" id="GO:0000287">
    <property type="term" value="F:magnesium ion binding"/>
    <property type="evidence" value="ECO:0007669"/>
    <property type="project" value="TreeGrafter"/>
</dbReference>
<sequence length="288" mass="30481">MQSEQAGWRSLLFVPANRPDRFAKAAASGADAVCVDLEDAVPPQGKEQARTEAVRFLTGPPLGECDRVVRINSIRTEAGLRDMLAIIEARPRQGLIAVPKVDSAQEAGWIDQLLAVAGLDMRIVVQIETLRGIEEATAIAGASPRIAAVMFGGLDLAAELGSPATWDALLHGRSRVVHAAALAGVPAIDMPFVDVGDPDACAGEARRVLGLGFSAKMAIHPTQVPVINAAFSPTDEEIRQARRIVAAFEDTAAASSGVVLLDGRMVERPVALAMRRVLMRARRGDTAS</sequence>
<keyword evidence="4 6" id="KW-0460">Magnesium</keyword>
<name>A0A512DNE1_9PROT</name>
<evidence type="ECO:0000313" key="8">
    <source>
        <dbReference type="EMBL" id="GEO38002.1"/>
    </source>
</evidence>
<evidence type="ECO:0000256" key="4">
    <source>
        <dbReference type="ARBA" id="ARBA00022842"/>
    </source>
</evidence>
<comment type="cofactor">
    <cofactor evidence="1">
        <name>Mg(2+)</name>
        <dbReference type="ChEBI" id="CHEBI:18420"/>
    </cofactor>
</comment>
<dbReference type="GO" id="GO:0016829">
    <property type="term" value="F:lyase activity"/>
    <property type="evidence" value="ECO:0007669"/>
    <property type="project" value="UniProtKB-KW"/>
</dbReference>
<feature type="binding site" evidence="6">
    <location>
        <position position="128"/>
    </location>
    <ligand>
        <name>Mg(2+)</name>
        <dbReference type="ChEBI" id="CHEBI:18420"/>
    </ligand>
</feature>
<dbReference type="Proteomes" id="UP000321523">
    <property type="component" value="Unassembled WGS sequence"/>
</dbReference>
<reference evidence="8 9" key="1">
    <citation type="submission" date="2019-07" db="EMBL/GenBank/DDBJ databases">
        <title>Whole genome shotgun sequence of Skermanella aerolata NBRC 106429.</title>
        <authorList>
            <person name="Hosoyama A."/>
            <person name="Uohara A."/>
            <person name="Ohji S."/>
            <person name="Ichikawa N."/>
        </authorList>
    </citation>
    <scope>NUCLEOTIDE SEQUENCE [LARGE SCALE GENOMIC DNA]</scope>
    <source>
        <strain evidence="8 9">NBRC 106429</strain>
    </source>
</reference>
<evidence type="ECO:0000256" key="6">
    <source>
        <dbReference type="PIRSR" id="PIRSR015582-2"/>
    </source>
</evidence>
<feature type="binding site" evidence="6">
    <location>
        <position position="155"/>
    </location>
    <ligand>
        <name>Mg(2+)</name>
        <dbReference type="ChEBI" id="CHEBI:18420"/>
    </ligand>
</feature>
<dbReference type="InterPro" id="IPR005000">
    <property type="entry name" value="Aldolase/citrate-lyase_domain"/>
</dbReference>
<feature type="binding site" evidence="5">
    <location>
        <position position="70"/>
    </location>
    <ligand>
        <name>substrate</name>
    </ligand>
</feature>
<evidence type="ECO:0000256" key="5">
    <source>
        <dbReference type="PIRSR" id="PIRSR015582-1"/>
    </source>
</evidence>
<feature type="domain" description="HpcH/HpaI aldolase/citrate lyase" evidence="7">
    <location>
        <begin position="9"/>
        <end position="221"/>
    </location>
</feature>
<keyword evidence="3 6" id="KW-0479">Metal-binding</keyword>
<evidence type="ECO:0000256" key="1">
    <source>
        <dbReference type="ARBA" id="ARBA00001946"/>
    </source>
</evidence>